<proteinExistence type="predicted"/>
<evidence type="ECO:0000313" key="4">
    <source>
        <dbReference type="Proteomes" id="UP000256345"/>
    </source>
</evidence>
<gene>
    <name evidence="1" type="ORF">AA314_08323</name>
    <name evidence="2" type="ORF">ATI61_105326</name>
</gene>
<evidence type="ECO:0000313" key="1">
    <source>
        <dbReference type="EMBL" id="AKJ06697.1"/>
    </source>
</evidence>
<keyword evidence="2" id="KW-0238">DNA-binding</keyword>
<dbReference type="GO" id="GO:0003677">
    <property type="term" value="F:DNA binding"/>
    <property type="evidence" value="ECO:0007669"/>
    <property type="project" value="UniProtKB-KW"/>
</dbReference>
<accession>A0AAC8QF94</accession>
<dbReference type="AlphaFoldDB" id="A0AAC8QF94"/>
<dbReference type="KEGG" id="age:AA314_08323"/>
<organism evidence="1 3">
    <name type="scientific">Archangium gephyra</name>
    <dbReference type="NCBI Taxonomy" id="48"/>
    <lineage>
        <taxon>Bacteria</taxon>
        <taxon>Pseudomonadati</taxon>
        <taxon>Myxococcota</taxon>
        <taxon>Myxococcia</taxon>
        <taxon>Myxococcales</taxon>
        <taxon>Cystobacterineae</taxon>
        <taxon>Archangiaceae</taxon>
        <taxon>Archangium</taxon>
    </lineage>
</organism>
<protein>
    <submittedName>
        <fullName evidence="2">DNA-binding protein (MmcQ/YjbR family)</fullName>
    </submittedName>
</protein>
<reference evidence="1 3" key="1">
    <citation type="submission" date="2015-05" db="EMBL/GenBank/DDBJ databases">
        <title>Genome assembly of Archangium gephyra DSM 2261.</title>
        <authorList>
            <person name="Sharma G."/>
            <person name="Subramanian S."/>
        </authorList>
    </citation>
    <scope>NUCLEOTIDE SEQUENCE [LARGE SCALE GENOMIC DNA]</scope>
    <source>
        <strain evidence="1 3">DSM 2261</strain>
    </source>
</reference>
<dbReference type="SUPFAM" id="SSF142906">
    <property type="entry name" value="YjbR-like"/>
    <property type="match status" value="1"/>
</dbReference>
<dbReference type="InterPro" id="IPR058532">
    <property type="entry name" value="YjbR/MT2646/Rv2570-like"/>
</dbReference>
<dbReference type="InterPro" id="IPR038056">
    <property type="entry name" value="YjbR-like_sf"/>
</dbReference>
<dbReference type="EMBL" id="CP011509">
    <property type="protein sequence ID" value="AKJ06697.1"/>
    <property type="molecule type" value="Genomic_DNA"/>
</dbReference>
<dbReference type="Gene3D" id="3.90.1150.30">
    <property type="match status" value="1"/>
</dbReference>
<dbReference type="RefSeq" id="WP_047859919.1">
    <property type="nucleotide sequence ID" value="NZ_CP011509.1"/>
</dbReference>
<reference evidence="2 4" key="2">
    <citation type="submission" date="2018-08" db="EMBL/GenBank/DDBJ databases">
        <title>Genomic Encyclopedia of Archaeal and Bacterial Type Strains, Phase II (KMG-II): from individual species to whole genera.</title>
        <authorList>
            <person name="Goeker M."/>
        </authorList>
    </citation>
    <scope>NUCLEOTIDE SEQUENCE [LARGE SCALE GENOMIC DNA]</scope>
    <source>
        <strain evidence="2 4">DSM 2261</strain>
    </source>
</reference>
<evidence type="ECO:0000313" key="3">
    <source>
        <dbReference type="Proteomes" id="UP000035579"/>
    </source>
</evidence>
<sequence>MTPNDVRKLALSLPEAEEQAHFDKPSFRVRGKIFATLWEKEKRAVLKLSLEEQEAFVKLQPEVFAVTPWGHQGWTSVELARVDRALLGKLLVEAWRRIAPKRVVAAWDAAHPRAPAK</sequence>
<dbReference type="Proteomes" id="UP000256345">
    <property type="component" value="Unassembled WGS sequence"/>
</dbReference>
<name>A0AAC8QF94_9BACT</name>
<dbReference type="Proteomes" id="UP000035579">
    <property type="component" value="Chromosome"/>
</dbReference>
<dbReference type="EMBL" id="QUMU01000005">
    <property type="protein sequence ID" value="REG31999.1"/>
    <property type="molecule type" value="Genomic_DNA"/>
</dbReference>
<evidence type="ECO:0000313" key="2">
    <source>
        <dbReference type="EMBL" id="REG31999.1"/>
    </source>
</evidence>
<keyword evidence="4" id="KW-1185">Reference proteome</keyword>
<dbReference type="Pfam" id="PF04237">
    <property type="entry name" value="YjbR"/>
    <property type="match status" value="1"/>
</dbReference>